<dbReference type="InterPro" id="IPR012312">
    <property type="entry name" value="Hemerythrin-like"/>
</dbReference>
<dbReference type="AlphaFoldDB" id="A0A318JCT4"/>
<comment type="caution">
    <text evidence="2">The sequence shown here is derived from an EMBL/GenBank/DDBJ whole genome shotgun (WGS) entry which is preliminary data.</text>
</comment>
<dbReference type="OrthoDB" id="8560984at2"/>
<dbReference type="GO" id="GO:0005886">
    <property type="term" value="C:plasma membrane"/>
    <property type="evidence" value="ECO:0007669"/>
    <property type="project" value="TreeGrafter"/>
</dbReference>
<dbReference type="RefSeq" id="WP_110253789.1">
    <property type="nucleotide sequence ID" value="NZ_QJKB01000001.1"/>
</dbReference>
<evidence type="ECO:0000313" key="2">
    <source>
        <dbReference type="EMBL" id="PXX47408.1"/>
    </source>
</evidence>
<dbReference type="CDD" id="cd12108">
    <property type="entry name" value="Hr-like"/>
    <property type="match status" value="1"/>
</dbReference>
<dbReference type="EMBL" id="QJKB01000001">
    <property type="protein sequence ID" value="PXX47408.1"/>
    <property type="molecule type" value="Genomic_DNA"/>
</dbReference>
<gene>
    <name evidence="2" type="ORF">DFR42_101987</name>
</gene>
<dbReference type="Gene3D" id="1.20.120.520">
    <property type="entry name" value="nmb1532 protein domain like"/>
    <property type="match status" value="1"/>
</dbReference>
<dbReference type="PANTHER" id="PTHR39966">
    <property type="entry name" value="BLL2471 PROTEIN-RELATED"/>
    <property type="match status" value="1"/>
</dbReference>
<dbReference type="Pfam" id="PF01814">
    <property type="entry name" value="Hemerythrin"/>
    <property type="match status" value="1"/>
</dbReference>
<accession>A0A318JCT4</accession>
<sequence length="199" mass="23227">MSIRNIYPASLRVIQDEHEHLSSVIQGMRYFVRQIESGGNAPDLKVFRAMLYYIMEYPEKIHHPKEDLYLFAKIKERTHQLDSELDALSAQHSMGELMVHGLFQALLDYEFGGKPAFTRFHDLVEQYALFYFAHMRAEEERIMPVARQVLNEQDWKEVDAAFLENRKMLDDAGERYKYEQLFSLIVNISPAPIGVGDPI</sequence>
<protein>
    <submittedName>
        <fullName evidence="2">Hemerythrin-like domain-containing protein</fullName>
    </submittedName>
</protein>
<evidence type="ECO:0000313" key="3">
    <source>
        <dbReference type="Proteomes" id="UP000247792"/>
    </source>
</evidence>
<reference evidence="2 3" key="1">
    <citation type="submission" date="2018-05" db="EMBL/GenBank/DDBJ databases">
        <title>Genomic Encyclopedia of Type Strains, Phase IV (KMG-IV): sequencing the most valuable type-strain genomes for metagenomic binning, comparative biology and taxonomic classification.</title>
        <authorList>
            <person name="Goeker M."/>
        </authorList>
    </citation>
    <scope>NUCLEOTIDE SEQUENCE [LARGE SCALE GENOMIC DNA]</scope>
    <source>
        <strain evidence="2 3">DSM 19792</strain>
    </source>
</reference>
<dbReference type="PANTHER" id="PTHR39966:SF1">
    <property type="entry name" value="HEMERYTHRIN-LIKE DOMAIN-CONTAINING PROTEIN"/>
    <property type="match status" value="1"/>
</dbReference>
<proteinExistence type="predicted"/>
<evidence type="ECO:0000259" key="1">
    <source>
        <dbReference type="Pfam" id="PF01814"/>
    </source>
</evidence>
<feature type="domain" description="Hemerythrin-like" evidence="1">
    <location>
        <begin position="12"/>
        <end position="145"/>
    </location>
</feature>
<organism evidence="2 3">
    <name type="scientific">Undibacterium pigrum</name>
    <dbReference type="NCBI Taxonomy" id="401470"/>
    <lineage>
        <taxon>Bacteria</taxon>
        <taxon>Pseudomonadati</taxon>
        <taxon>Pseudomonadota</taxon>
        <taxon>Betaproteobacteria</taxon>
        <taxon>Burkholderiales</taxon>
        <taxon>Oxalobacteraceae</taxon>
        <taxon>Undibacterium</taxon>
    </lineage>
</organism>
<dbReference type="Proteomes" id="UP000247792">
    <property type="component" value="Unassembled WGS sequence"/>
</dbReference>
<keyword evidence="3" id="KW-1185">Reference proteome</keyword>
<name>A0A318JCT4_9BURK</name>